<dbReference type="AlphaFoldDB" id="A0A318NL73"/>
<protein>
    <recommendedName>
        <fullName evidence="1">Pyrrolo-quinoline quinone repeat domain-containing protein</fullName>
    </recommendedName>
</protein>
<comment type="caution">
    <text evidence="2">The sequence shown here is derived from an EMBL/GenBank/DDBJ whole genome shotgun (WGS) entry which is preliminary data.</text>
</comment>
<dbReference type="InterPro" id="IPR011047">
    <property type="entry name" value="Quinoprotein_ADH-like_sf"/>
</dbReference>
<organism evidence="2 3">
    <name type="scientific">Micromonospora arborensis</name>
    <dbReference type="NCBI Taxonomy" id="2116518"/>
    <lineage>
        <taxon>Bacteria</taxon>
        <taxon>Bacillati</taxon>
        <taxon>Actinomycetota</taxon>
        <taxon>Actinomycetes</taxon>
        <taxon>Micromonosporales</taxon>
        <taxon>Micromonosporaceae</taxon>
        <taxon>Micromonospora</taxon>
    </lineage>
</organism>
<reference evidence="2 3" key="1">
    <citation type="submission" date="2018-03" db="EMBL/GenBank/DDBJ databases">
        <title>Bioinformatic expansion and discovery of thiopeptide antibiotics.</title>
        <authorList>
            <person name="Schwalen C.J."/>
            <person name="Hudson G.A."/>
            <person name="Mitchell D.A."/>
        </authorList>
    </citation>
    <scope>NUCLEOTIDE SEQUENCE [LARGE SCALE GENOMIC DNA]</scope>
    <source>
        <strain evidence="2 3">NRRL 8041</strain>
    </source>
</reference>
<sequence length="409" mass="43566">MPPARRPRAAGRPLRSAAVLLLALVVLAGATPFPERMVSVVPGPRAAAVYLAADDVFVVDPPTPDKDRYLTAYAEPSPSGASVRRRWQASLPRQGDYLDVRVQQGLVLAMGVSATDGVFHTTAFDAETGQQRWQHPGAPQPIVDGGLLLSDPREDGSGAISRVEPETGRLLWSVPVPEGADNIYHGADGRVDQFLLVQPTGEVQVYDASSGRLLRSVDTLPGDRSAFQRVQVVDDLLLLVPPGGTRLVGYGLPGLERRWTADVSLVSWATRCGDLLCVAPQNGGLQVLDPATGLLHWSDPTDLLADVRGDRLLVAGTGEGYVVRDSATGQARTELGKWVLIPLLGRDDPLVGVRQTADGRVVVAELDLVAGRARVIDVVPGLANSCQASLPILLCQGLDGTTVLWRLQP</sequence>
<accession>A0A318NL73</accession>
<dbReference type="InterPro" id="IPR002372">
    <property type="entry name" value="PQQ_rpt_dom"/>
</dbReference>
<dbReference type="EMBL" id="PYBV01000012">
    <property type="protein sequence ID" value="PYC71995.1"/>
    <property type="molecule type" value="Genomic_DNA"/>
</dbReference>
<dbReference type="Proteomes" id="UP000248333">
    <property type="component" value="Unassembled WGS sequence"/>
</dbReference>
<proteinExistence type="predicted"/>
<dbReference type="Gene3D" id="2.130.10.10">
    <property type="entry name" value="YVTN repeat-like/Quinoprotein amine dehydrogenase"/>
    <property type="match status" value="1"/>
</dbReference>
<dbReference type="SUPFAM" id="SSF50998">
    <property type="entry name" value="Quinoprotein alcohol dehydrogenase-like"/>
    <property type="match status" value="1"/>
</dbReference>
<dbReference type="InterPro" id="IPR015943">
    <property type="entry name" value="WD40/YVTN_repeat-like_dom_sf"/>
</dbReference>
<feature type="domain" description="Pyrrolo-quinoline quinone repeat" evidence="1">
    <location>
        <begin position="122"/>
        <end position="299"/>
    </location>
</feature>
<keyword evidence="3" id="KW-1185">Reference proteome</keyword>
<evidence type="ECO:0000313" key="3">
    <source>
        <dbReference type="Proteomes" id="UP000248333"/>
    </source>
</evidence>
<evidence type="ECO:0000259" key="1">
    <source>
        <dbReference type="Pfam" id="PF13360"/>
    </source>
</evidence>
<name>A0A318NL73_9ACTN</name>
<gene>
    <name evidence="2" type="ORF">C7C45_10225</name>
</gene>
<evidence type="ECO:0000313" key="2">
    <source>
        <dbReference type="EMBL" id="PYC71995.1"/>
    </source>
</evidence>
<dbReference type="Pfam" id="PF13360">
    <property type="entry name" value="PQQ_2"/>
    <property type="match status" value="1"/>
</dbReference>